<proteinExistence type="predicted"/>
<protein>
    <submittedName>
        <fullName evidence="1">Uncharacterized protein</fullName>
    </submittedName>
</protein>
<name>A0A0E9SDJ9_ANGAN</name>
<sequence length="31" mass="3699">MTKFLYCPFDIGVLKTKLLALHYRKLHFSQS</sequence>
<dbReference type="AlphaFoldDB" id="A0A0E9SDJ9"/>
<organism evidence="1">
    <name type="scientific">Anguilla anguilla</name>
    <name type="common">European freshwater eel</name>
    <name type="synonym">Muraena anguilla</name>
    <dbReference type="NCBI Taxonomy" id="7936"/>
    <lineage>
        <taxon>Eukaryota</taxon>
        <taxon>Metazoa</taxon>
        <taxon>Chordata</taxon>
        <taxon>Craniata</taxon>
        <taxon>Vertebrata</taxon>
        <taxon>Euteleostomi</taxon>
        <taxon>Actinopterygii</taxon>
        <taxon>Neopterygii</taxon>
        <taxon>Teleostei</taxon>
        <taxon>Anguilliformes</taxon>
        <taxon>Anguillidae</taxon>
        <taxon>Anguilla</taxon>
    </lineage>
</organism>
<dbReference type="EMBL" id="GBXM01069221">
    <property type="protein sequence ID" value="JAH39356.1"/>
    <property type="molecule type" value="Transcribed_RNA"/>
</dbReference>
<reference evidence="1" key="1">
    <citation type="submission" date="2014-11" db="EMBL/GenBank/DDBJ databases">
        <authorList>
            <person name="Amaro Gonzalez C."/>
        </authorList>
    </citation>
    <scope>NUCLEOTIDE SEQUENCE</scope>
</reference>
<reference evidence="1" key="2">
    <citation type="journal article" date="2015" name="Fish Shellfish Immunol.">
        <title>Early steps in the European eel (Anguilla anguilla)-Vibrio vulnificus interaction in the gills: Role of the RtxA13 toxin.</title>
        <authorList>
            <person name="Callol A."/>
            <person name="Pajuelo D."/>
            <person name="Ebbesson L."/>
            <person name="Teles M."/>
            <person name="MacKenzie S."/>
            <person name="Amaro C."/>
        </authorList>
    </citation>
    <scope>NUCLEOTIDE SEQUENCE</scope>
</reference>
<evidence type="ECO:0000313" key="1">
    <source>
        <dbReference type="EMBL" id="JAH39356.1"/>
    </source>
</evidence>
<accession>A0A0E9SDJ9</accession>